<name>A0A3M7S4U8_BRAPC</name>
<protein>
    <submittedName>
        <fullName evidence="1">Uncharacterized protein</fullName>
    </submittedName>
</protein>
<evidence type="ECO:0000313" key="1">
    <source>
        <dbReference type="EMBL" id="RNA30620.1"/>
    </source>
</evidence>
<gene>
    <name evidence="1" type="ORF">BpHYR1_051202</name>
</gene>
<organism evidence="1 2">
    <name type="scientific">Brachionus plicatilis</name>
    <name type="common">Marine rotifer</name>
    <name type="synonym">Brachionus muelleri</name>
    <dbReference type="NCBI Taxonomy" id="10195"/>
    <lineage>
        <taxon>Eukaryota</taxon>
        <taxon>Metazoa</taxon>
        <taxon>Spiralia</taxon>
        <taxon>Gnathifera</taxon>
        <taxon>Rotifera</taxon>
        <taxon>Eurotatoria</taxon>
        <taxon>Monogononta</taxon>
        <taxon>Pseudotrocha</taxon>
        <taxon>Ploima</taxon>
        <taxon>Brachionidae</taxon>
        <taxon>Brachionus</taxon>
    </lineage>
</organism>
<sequence length="94" mass="11025">MIEISFLAKTKTMIILEHDHLNLIKILNLPMAIDCLKRQCCESTRPRLTFFSTNRLQFSENRLVKVHIKRSNRHTSNSGLKIVLRLVSRTCFEI</sequence>
<dbReference type="Proteomes" id="UP000276133">
    <property type="component" value="Unassembled WGS sequence"/>
</dbReference>
<keyword evidence="2" id="KW-1185">Reference proteome</keyword>
<accession>A0A3M7S4U8</accession>
<evidence type="ECO:0000313" key="2">
    <source>
        <dbReference type="Proteomes" id="UP000276133"/>
    </source>
</evidence>
<dbReference type="AlphaFoldDB" id="A0A3M7S4U8"/>
<dbReference type="EMBL" id="REGN01002066">
    <property type="protein sequence ID" value="RNA30620.1"/>
    <property type="molecule type" value="Genomic_DNA"/>
</dbReference>
<proteinExistence type="predicted"/>
<comment type="caution">
    <text evidence="1">The sequence shown here is derived from an EMBL/GenBank/DDBJ whole genome shotgun (WGS) entry which is preliminary data.</text>
</comment>
<reference evidence="1 2" key="1">
    <citation type="journal article" date="2018" name="Sci. Rep.">
        <title>Genomic signatures of local adaptation to the degree of environmental predictability in rotifers.</title>
        <authorList>
            <person name="Franch-Gras L."/>
            <person name="Hahn C."/>
            <person name="Garcia-Roger E.M."/>
            <person name="Carmona M.J."/>
            <person name="Serra M."/>
            <person name="Gomez A."/>
        </authorList>
    </citation>
    <scope>NUCLEOTIDE SEQUENCE [LARGE SCALE GENOMIC DNA]</scope>
    <source>
        <strain evidence="1">HYR1</strain>
    </source>
</reference>